<dbReference type="Pfam" id="PF03301">
    <property type="entry name" value="Trp_dioxygenase"/>
    <property type="match status" value="1"/>
</dbReference>
<feature type="domain" description="FAD-binding" evidence="2">
    <location>
        <begin position="256"/>
        <end position="592"/>
    </location>
</feature>
<organism evidence="3 4">
    <name type="scientific">Streptomyces tremellae</name>
    <dbReference type="NCBI Taxonomy" id="1124239"/>
    <lineage>
        <taxon>Bacteria</taxon>
        <taxon>Bacillati</taxon>
        <taxon>Actinomycetota</taxon>
        <taxon>Actinomycetes</taxon>
        <taxon>Kitasatosporales</taxon>
        <taxon>Streptomycetaceae</taxon>
        <taxon>Streptomyces</taxon>
    </lineage>
</organism>
<dbReference type="InterPro" id="IPR004981">
    <property type="entry name" value="Trp_2_3_dOase"/>
</dbReference>
<evidence type="ECO:0000313" key="4">
    <source>
        <dbReference type="Proteomes" id="UP001499884"/>
    </source>
</evidence>
<feature type="region of interest" description="Disordered" evidence="1">
    <location>
        <begin position="210"/>
        <end position="247"/>
    </location>
</feature>
<keyword evidence="4" id="KW-1185">Reference proteome</keyword>
<dbReference type="Gene3D" id="1.20.58.480">
    <property type="match status" value="2"/>
</dbReference>
<dbReference type="PANTHER" id="PTHR10138">
    <property type="entry name" value="TRYPTOPHAN 2,3-DIOXYGENASE"/>
    <property type="match status" value="1"/>
</dbReference>
<comment type="caution">
    <text evidence="3">The sequence shown here is derived from an EMBL/GenBank/DDBJ whole genome shotgun (WGS) entry which is preliminary data.</text>
</comment>
<evidence type="ECO:0000256" key="1">
    <source>
        <dbReference type="SAM" id="MobiDB-lite"/>
    </source>
</evidence>
<evidence type="ECO:0000259" key="2">
    <source>
        <dbReference type="Pfam" id="PF01494"/>
    </source>
</evidence>
<evidence type="ECO:0000313" key="3">
    <source>
        <dbReference type="EMBL" id="GAA3748234.1"/>
    </source>
</evidence>
<dbReference type="InterPro" id="IPR037217">
    <property type="entry name" value="Trp/Indoleamine_2_3_dOase-like"/>
</dbReference>
<accession>A0ABP7FV65</accession>
<dbReference type="InterPro" id="IPR036188">
    <property type="entry name" value="FAD/NAD-bd_sf"/>
</dbReference>
<dbReference type="RefSeq" id="WP_345651908.1">
    <property type="nucleotide sequence ID" value="NZ_BAABEP010000046.1"/>
</dbReference>
<sequence length="699" mass="74828">MTSPSYATYLRLEELLALQHPLTPVEQRDLSDSERLFIVVHQVSETLLSQVLVDLRHIDAGECGEQCFAERAERSARLVDALAEQLTLLRRTLRQEDFLRFRDRFGTASGLDSEQFRALFALMKDLTADGRDGLPVPEQQLKELDGAVRRWRKTHWELAGQMLGDRPGTGQTSGATFLAARIDEVEEAEETGTGAAGVAGSETGTALAAGADAGTSVDPGRPGGSGAAHGPRVRDGGPRRAPALRPAAGRPTLGRVVVLGGSVAGLLAARVLAERAREVTVLERDRYEDGPLPRAGVPQSRHTHVLLAGGMNALDELLPGLVTELRDADAPQLAVPGEVGVWQAGRWISRRNPSAPIMTPSRPLLELAIRRRVLADPRIEVLTGVEATGLLGRPDHVTGVLLRGRGDDSDTPEELAADLVVDATGRASRTPRWLAALGGRAPAEEVVETGRAYATCVFTGDGPAEDLRGFYIVPDSGQPIGSILLPAEGDRWMVTLSGPRGQEPPTDVAGFVDFASLLPHPAPHDWLRSAQPVTRPVGYRHTANRRRRYDRLPRDRRGLLVVGDAVCALNPVYGQGVSVAALNAVALARELAGEQLPPVHGLQQAVVRSSRAAWSIATSADSPMPEVSGNAVRSGPVTRLLVRYLDRVRDHVPGDPVVCAANRDVLFLLAPPRALLAPGVVRRSLLGPPVPTPLDLPTP</sequence>
<dbReference type="SUPFAM" id="SSF140959">
    <property type="entry name" value="Indolic compounds 2,3-dioxygenase-like"/>
    <property type="match status" value="1"/>
</dbReference>
<dbReference type="Gene3D" id="3.50.50.60">
    <property type="entry name" value="FAD/NAD(P)-binding domain"/>
    <property type="match status" value="1"/>
</dbReference>
<dbReference type="PANTHER" id="PTHR10138:SF0">
    <property type="entry name" value="TRYPTOPHAN 2,3-DIOXYGENASE"/>
    <property type="match status" value="1"/>
</dbReference>
<protein>
    <recommendedName>
        <fullName evidence="2">FAD-binding domain-containing protein</fullName>
    </recommendedName>
</protein>
<dbReference type="SUPFAM" id="SSF51905">
    <property type="entry name" value="FAD/NAD(P)-binding domain"/>
    <property type="match status" value="1"/>
</dbReference>
<proteinExistence type="predicted"/>
<dbReference type="Pfam" id="PF01494">
    <property type="entry name" value="FAD_binding_3"/>
    <property type="match status" value="1"/>
</dbReference>
<dbReference type="InterPro" id="IPR002938">
    <property type="entry name" value="FAD-bd"/>
</dbReference>
<name>A0ABP7FV65_9ACTN</name>
<reference evidence="4" key="1">
    <citation type="journal article" date="2019" name="Int. J. Syst. Evol. Microbiol.">
        <title>The Global Catalogue of Microorganisms (GCM) 10K type strain sequencing project: providing services to taxonomists for standard genome sequencing and annotation.</title>
        <authorList>
            <consortium name="The Broad Institute Genomics Platform"/>
            <consortium name="The Broad Institute Genome Sequencing Center for Infectious Disease"/>
            <person name="Wu L."/>
            <person name="Ma J."/>
        </authorList>
    </citation>
    <scope>NUCLEOTIDE SEQUENCE [LARGE SCALE GENOMIC DNA]</scope>
    <source>
        <strain evidence="4">JCM 30846</strain>
    </source>
</reference>
<gene>
    <name evidence="3" type="ORF">GCM10023082_50630</name>
</gene>
<dbReference type="Proteomes" id="UP001499884">
    <property type="component" value="Unassembled WGS sequence"/>
</dbReference>
<dbReference type="EMBL" id="BAABEP010000046">
    <property type="protein sequence ID" value="GAA3748234.1"/>
    <property type="molecule type" value="Genomic_DNA"/>
</dbReference>